<accession>A0A8K0NMR8</accession>
<keyword evidence="3" id="KW-1185">Reference proteome</keyword>
<organism evidence="2 3">
    <name type="scientific">Filobasidium floriforme</name>
    <dbReference type="NCBI Taxonomy" id="5210"/>
    <lineage>
        <taxon>Eukaryota</taxon>
        <taxon>Fungi</taxon>
        <taxon>Dikarya</taxon>
        <taxon>Basidiomycota</taxon>
        <taxon>Agaricomycotina</taxon>
        <taxon>Tremellomycetes</taxon>
        <taxon>Filobasidiales</taxon>
        <taxon>Filobasidiaceae</taxon>
        <taxon>Filobasidium</taxon>
    </lineage>
</organism>
<keyword evidence="1" id="KW-0472">Membrane</keyword>
<keyword evidence="1" id="KW-0812">Transmembrane</keyword>
<gene>
    <name evidence="2" type="ORF">FFLO_06537</name>
</gene>
<dbReference type="GO" id="GO:0031505">
    <property type="term" value="P:fungal-type cell wall organization"/>
    <property type="evidence" value="ECO:0007669"/>
    <property type="project" value="TreeGrafter"/>
</dbReference>
<dbReference type="AlphaFoldDB" id="A0A8K0NMR8"/>
<dbReference type="InterPro" id="IPR009571">
    <property type="entry name" value="SUR7/Rim9-like_fungi"/>
</dbReference>
<evidence type="ECO:0000313" key="2">
    <source>
        <dbReference type="EMBL" id="KAG7527872.1"/>
    </source>
</evidence>
<dbReference type="Proteomes" id="UP000812966">
    <property type="component" value="Unassembled WGS sequence"/>
</dbReference>
<evidence type="ECO:0000256" key="1">
    <source>
        <dbReference type="SAM" id="Phobius"/>
    </source>
</evidence>
<dbReference type="Gene3D" id="1.20.140.150">
    <property type="match status" value="1"/>
</dbReference>
<evidence type="ECO:0000313" key="3">
    <source>
        <dbReference type="Proteomes" id="UP000812966"/>
    </source>
</evidence>
<dbReference type="InterPro" id="IPR052413">
    <property type="entry name" value="SUR7_domain"/>
</dbReference>
<name>A0A8K0NMR8_9TREE</name>
<dbReference type="EMBL" id="JABELV010000222">
    <property type="protein sequence ID" value="KAG7527872.1"/>
    <property type="molecule type" value="Genomic_DNA"/>
</dbReference>
<reference evidence="2" key="1">
    <citation type="submission" date="2020-04" db="EMBL/GenBank/DDBJ databases">
        <title>Analysis of mating type loci in Filobasidium floriforme.</title>
        <authorList>
            <person name="Nowrousian M."/>
        </authorList>
    </citation>
    <scope>NUCLEOTIDE SEQUENCE</scope>
    <source>
        <strain evidence="2">CBS 6242</strain>
    </source>
</reference>
<comment type="caution">
    <text evidence="2">The sequence shown here is derived from an EMBL/GenBank/DDBJ whole genome shotgun (WGS) entry which is preliminary data.</text>
</comment>
<dbReference type="GO" id="GO:0005886">
    <property type="term" value="C:plasma membrane"/>
    <property type="evidence" value="ECO:0007669"/>
    <property type="project" value="InterPro"/>
</dbReference>
<dbReference type="PANTHER" id="PTHR28019">
    <property type="entry name" value="CELL MEMBRANE PROTEIN YLR413W-RELATED"/>
    <property type="match status" value="1"/>
</dbReference>
<keyword evidence="1" id="KW-1133">Transmembrane helix</keyword>
<proteinExistence type="predicted"/>
<feature type="transmembrane region" description="Helical" evidence="1">
    <location>
        <begin position="126"/>
        <end position="150"/>
    </location>
</feature>
<feature type="transmembrane region" description="Helical" evidence="1">
    <location>
        <begin position="198"/>
        <end position="227"/>
    </location>
</feature>
<dbReference type="Pfam" id="PF06687">
    <property type="entry name" value="SUR7"/>
    <property type="match status" value="1"/>
</dbReference>
<sequence>MVFAIIGQVNPTSLPKSIYMVKLDVAAYGAGLQNAMKSAPNGLYMTNGSAPLGKNTGLRQEYRWGVLNSCGYAKEGGVCNSTRFPVEFQPLETILSDTPMKFFIQTNDIIPDEADKFRSESFNGNLSKVGSVLMVVGGAAALLALIFGVIPNRLTFAVSTVMSIIATLTLLIGAAIWTAIIKQDEFINKVQVEGKKPLGIIVSSGPALYLTWVAFAFSLLSVAPYLISCCTYRK</sequence>
<feature type="transmembrane region" description="Helical" evidence="1">
    <location>
        <begin position="156"/>
        <end position="177"/>
    </location>
</feature>
<protein>
    <submittedName>
        <fullName evidence="2">Uncharacterized protein</fullName>
    </submittedName>
</protein>
<dbReference type="GO" id="GO:0051285">
    <property type="term" value="C:cell cortex of cell tip"/>
    <property type="evidence" value="ECO:0007669"/>
    <property type="project" value="TreeGrafter"/>
</dbReference>
<dbReference type="PANTHER" id="PTHR28019:SF2">
    <property type="entry name" value="CELL MEMBRANE PROTEIN YLR413W-RELATED"/>
    <property type="match status" value="1"/>
</dbReference>